<dbReference type="InterPro" id="IPR040676">
    <property type="entry name" value="DUF5641"/>
</dbReference>
<proteinExistence type="predicted"/>
<protein>
    <submittedName>
        <fullName evidence="4">Uncharacterized protein LOC115886978</fullName>
    </submittedName>
</protein>
<dbReference type="Gene3D" id="3.30.420.10">
    <property type="entry name" value="Ribonuclease H-like superfamily/Ribonuclease H"/>
    <property type="match status" value="2"/>
</dbReference>
<feature type="domain" description="Integrase zinc-binding" evidence="1">
    <location>
        <begin position="65"/>
        <end position="113"/>
    </location>
</feature>
<dbReference type="OrthoDB" id="5967017at2759"/>
<accession>A0A6J2YH00</accession>
<evidence type="ECO:0000259" key="1">
    <source>
        <dbReference type="Pfam" id="PF17921"/>
    </source>
</evidence>
<dbReference type="InterPro" id="IPR012337">
    <property type="entry name" value="RNaseH-like_sf"/>
</dbReference>
<dbReference type="RefSeq" id="XP_030762165.1">
    <property type="nucleotide sequence ID" value="XM_030906305.1"/>
</dbReference>
<dbReference type="Proteomes" id="UP000504635">
    <property type="component" value="Unplaced"/>
</dbReference>
<dbReference type="Pfam" id="PF17921">
    <property type="entry name" value="Integrase_H2C2"/>
    <property type="match status" value="1"/>
</dbReference>
<dbReference type="PANTHER" id="PTHR47331">
    <property type="entry name" value="PHD-TYPE DOMAIN-CONTAINING PROTEIN"/>
    <property type="match status" value="1"/>
</dbReference>
<dbReference type="PANTHER" id="PTHR47331:SF1">
    <property type="entry name" value="GAG-LIKE PROTEIN"/>
    <property type="match status" value="1"/>
</dbReference>
<sequence length="537" mass="60746">MDQAEILVLKVVQQGSFAKDDQRLKTLDVFRDDSGILRLKSRIANRKDTVFFRMPIVLPSRHVVTKRLVFDSHRRSCHVGAQGLGSLLREKYWILGGRSYIKSIISKCVVCRRQIVKGVQVQSPPLPADRVNDASAFQITGVDFAGPLHLRTGEKVWICIFTCAIYRAVHLEIASSLSTELEWREVERFAKNIAWRFNPPTAAWWGGFWERLIGILKGLLRKVLGRAALNYEDLLTVVCDFLTSDIYILDSRPLTYISEDESELVPLTHVMFTRDLSEDTLPECDFVARSSLCRRVKRMQKIRDNLRLRFRNEYFGQLRNIARVKSPRQIKIGEVVLVGNDNTKRMDWPLGRTTKVLPGKDGAVCLVRVSTTNGVMLRPVQRVYALEETGVPADIRNSEAQTAPSEATRTIQKSSAIGSVKSRALDSKTSDFSDEEASDVSFPVNGSDQSRVPAVPKITRQIVKGVQVQSPPLPADRVNDASAFQITGVDSLYLASLDREKVGLFFHVCHFMELSTLEIARSLFLMLYHKFKKFCQN</sequence>
<gene>
    <name evidence="4" type="primary">LOC115886978</name>
</gene>
<dbReference type="InterPro" id="IPR041588">
    <property type="entry name" value="Integrase_H2C2"/>
</dbReference>
<reference evidence="4" key="1">
    <citation type="submission" date="2025-08" db="UniProtKB">
        <authorList>
            <consortium name="RefSeq"/>
        </authorList>
    </citation>
    <scope>IDENTIFICATION</scope>
    <source>
        <tissue evidence="4">Gonads</tissue>
    </source>
</reference>
<dbReference type="GeneID" id="115886978"/>
<feature type="domain" description="DUF5641" evidence="2">
    <location>
        <begin position="295"/>
        <end position="385"/>
    </location>
</feature>
<evidence type="ECO:0000313" key="4">
    <source>
        <dbReference type="RefSeq" id="XP_030762165.1"/>
    </source>
</evidence>
<dbReference type="InParanoid" id="A0A6J2YH00"/>
<keyword evidence="3" id="KW-1185">Reference proteome</keyword>
<dbReference type="SUPFAM" id="SSF53098">
    <property type="entry name" value="Ribonuclease H-like"/>
    <property type="match status" value="1"/>
</dbReference>
<name>A0A6J2YH00_SITOR</name>
<evidence type="ECO:0000313" key="3">
    <source>
        <dbReference type="Proteomes" id="UP000504635"/>
    </source>
</evidence>
<organism evidence="3 4">
    <name type="scientific">Sitophilus oryzae</name>
    <name type="common">Rice weevil</name>
    <name type="synonym">Curculio oryzae</name>
    <dbReference type="NCBI Taxonomy" id="7048"/>
    <lineage>
        <taxon>Eukaryota</taxon>
        <taxon>Metazoa</taxon>
        <taxon>Ecdysozoa</taxon>
        <taxon>Arthropoda</taxon>
        <taxon>Hexapoda</taxon>
        <taxon>Insecta</taxon>
        <taxon>Pterygota</taxon>
        <taxon>Neoptera</taxon>
        <taxon>Endopterygota</taxon>
        <taxon>Coleoptera</taxon>
        <taxon>Polyphaga</taxon>
        <taxon>Cucujiformia</taxon>
        <taxon>Curculionidae</taxon>
        <taxon>Dryophthorinae</taxon>
        <taxon>Sitophilus</taxon>
    </lineage>
</organism>
<dbReference type="KEGG" id="soy:115886978"/>
<dbReference type="Pfam" id="PF18701">
    <property type="entry name" value="DUF5641"/>
    <property type="match status" value="1"/>
</dbReference>
<dbReference type="AlphaFoldDB" id="A0A6J2YH00"/>
<evidence type="ECO:0000259" key="2">
    <source>
        <dbReference type="Pfam" id="PF18701"/>
    </source>
</evidence>
<dbReference type="GO" id="GO:0003676">
    <property type="term" value="F:nucleic acid binding"/>
    <property type="evidence" value="ECO:0007669"/>
    <property type="project" value="InterPro"/>
</dbReference>
<dbReference type="InterPro" id="IPR036397">
    <property type="entry name" value="RNaseH_sf"/>
</dbReference>